<dbReference type="SUPFAM" id="SSF101941">
    <property type="entry name" value="NAC domain"/>
    <property type="match status" value="1"/>
</dbReference>
<evidence type="ECO:0000256" key="3">
    <source>
        <dbReference type="ARBA" id="ARBA00023163"/>
    </source>
</evidence>
<dbReference type="InterPro" id="IPR036093">
    <property type="entry name" value="NAC_dom_sf"/>
</dbReference>
<dbReference type="AlphaFoldDB" id="A0AAQ3SPR0"/>
<organism evidence="7 8">
    <name type="scientific">Paspalum notatum var. saurae</name>
    <dbReference type="NCBI Taxonomy" id="547442"/>
    <lineage>
        <taxon>Eukaryota</taxon>
        <taxon>Viridiplantae</taxon>
        <taxon>Streptophyta</taxon>
        <taxon>Embryophyta</taxon>
        <taxon>Tracheophyta</taxon>
        <taxon>Spermatophyta</taxon>
        <taxon>Magnoliopsida</taxon>
        <taxon>Liliopsida</taxon>
        <taxon>Poales</taxon>
        <taxon>Poaceae</taxon>
        <taxon>PACMAD clade</taxon>
        <taxon>Panicoideae</taxon>
        <taxon>Andropogonodae</taxon>
        <taxon>Paspaleae</taxon>
        <taxon>Paspalinae</taxon>
        <taxon>Paspalum</taxon>
    </lineage>
</organism>
<feature type="region of interest" description="Disordered" evidence="5">
    <location>
        <begin position="412"/>
        <end position="462"/>
    </location>
</feature>
<dbReference type="Pfam" id="PF02365">
    <property type="entry name" value="NAM"/>
    <property type="match status" value="1"/>
</dbReference>
<dbReference type="PANTHER" id="PTHR31719">
    <property type="entry name" value="NAC TRANSCRIPTION FACTOR 56"/>
    <property type="match status" value="1"/>
</dbReference>
<keyword evidence="8" id="KW-1185">Reference proteome</keyword>
<gene>
    <name evidence="7" type="ORF">U9M48_008785</name>
</gene>
<reference evidence="7 8" key="1">
    <citation type="submission" date="2024-02" db="EMBL/GenBank/DDBJ databases">
        <title>High-quality chromosome-scale genome assembly of Pensacola bahiagrass (Paspalum notatum Flugge var. saurae).</title>
        <authorList>
            <person name="Vega J.M."/>
            <person name="Podio M."/>
            <person name="Orjuela J."/>
            <person name="Siena L.A."/>
            <person name="Pessino S.C."/>
            <person name="Combes M.C."/>
            <person name="Mariac C."/>
            <person name="Albertini E."/>
            <person name="Pupilli F."/>
            <person name="Ortiz J.P.A."/>
            <person name="Leblanc O."/>
        </authorList>
    </citation>
    <scope>NUCLEOTIDE SEQUENCE [LARGE SCALE GENOMIC DNA]</scope>
    <source>
        <strain evidence="7">R1</strain>
        <tissue evidence="7">Leaf</tissue>
    </source>
</reference>
<keyword evidence="1" id="KW-0805">Transcription regulation</keyword>
<evidence type="ECO:0000313" key="8">
    <source>
        <dbReference type="Proteomes" id="UP001341281"/>
    </source>
</evidence>
<evidence type="ECO:0000313" key="7">
    <source>
        <dbReference type="EMBL" id="WVZ58514.1"/>
    </source>
</evidence>
<evidence type="ECO:0000256" key="4">
    <source>
        <dbReference type="ARBA" id="ARBA00023242"/>
    </source>
</evidence>
<dbReference type="PROSITE" id="PS51005">
    <property type="entry name" value="NAC"/>
    <property type="match status" value="1"/>
</dbReference>
<evidence type="ECO:0000256" key="5">
    <source>
        <dbReference type="SAM" id="MobiDB-lite"/>
    </source>
</evidence>
<dbReference type="GO" id="GO:0006355">
    <property type="term" value="P:regulation of DNA-templated transcription"/>
    <property type="evidence" value="ECO:0007669"/>
    <property type="project" value="InterPro"/>
</dbReference>
<evidence type="ECO:0000256" key="1">
    <source>
        <dbReference type="ARBA" id="ARBA00023015"/>
    </source>
</evidence>
<dbReference type="GO" id="GO:0003677">
    <property type="term" value="F:DNA binding"/>
    <property type="evidence" value="ECO:0007669"/>
    <property type="project" value="UniProtKB-KW"/>
</dbReference>
<dbReference type="PANTHER" id="PTHR31719:SF193">
    <property type="entry name" value="NAC DOMAIN-CONTAINING PROTEIN"/>
    <property type="match status" value="1"/>
</dbReference>
<dbReference type="InterPro" id="IPR003441">
    <property type="entry name" value="NAC-dom"/>
</dbReference>
<feature type="domain" description="NAC" evidence="6">
    <location>
        <begin position="61"/>
        <end position="202"/>
    </location>
</feature>
<dbReference type="EMBL" id="CP144746">
    <property type="protein sequence ID" value="WVZ58514.1"/>
    <property type="molecule type" value="Genomic_DNA"/>
</dbReference>
<keyword evidence="4" id="KW-0539">Nucleus</keyword>
<feature type="compositionally biased region" description="Polar residues" evidence="5">
    <location>
        <begin position="434"/>
        <end position="450"/>
    </location>
</feature>
<keyword evidence="3" id="KW-0804">Transcription</keyword>
<proteinExistence type="predicted"/>
<dbReference type="Gene3D" id="2.170.150.80">
    <property type="entry name" value="NAC domain"/>
    <property type="match status" value="1"/>
</dbReference>
<name>A0AAQ3SPR0_PASNO</name>
<evidence type="ECO:0000259" key="6">
    <source>
        <dbReference type="PROSITE" id="PS51005"/>
    </source>
</evidence>
<sequence length="477" mass="53022">MAVLVTEDFDHVSSAVKPRSLRQDLASDVGCIYFCMHSLPIVKKNMIIMCLLNPVLAVTALDINISDSWSDEELVRFLAERKAEDPLPQNVLVDLDFSVVDPRDFITEDVWYMNWSDDQQPSDSSAYGIKRQAKNGYWESMNTSRIPIGTAIIGVKIILEFYEGQAPCGTRTGLVMHEYQVEHNDEANLPQDYKSLCKVFLNGGNQISGGSRHNSMHADSKDTFEAYLQYLAKIEEPKHIVDAEQDISSSKGQNEQNNQSAADDFDIHDVLATEDYIELNDIPHDGTAFLDGVLSLDDLLIPHASTPTSTNSSKQTSAVRDALTLEDLNDLLTPEASASTSANSSKRSMFSEEYFDIDAFLRDDLEDSNTTDGQNKDHKFNIAAPTKSDNVVVNPSEQVLVQIHDDDTMMAGRSQQEPLPGGGGYQHSSKEFQQESPTSSCFPSRSNSLQSSIKPSRDRSSSKFGKIIKKYSCFRSL</sequence>
<evidence type="ECO:0000256" key="2">
    <source>
        <dbReference type="ARBA" id="ARBA00023125"/>
    </source>
</evidence>
<dbReference type="Proteomes" id="UP001341281">
    <property type="component" value="Chromosome 02"/>
</dbReference>
<accession>A0AAQ3SPR0</accession>
<protein>
    <recommendedName>
        <fullName evidence="6">NAC domain-containing protein</fullName>
    </recommendedName>
</protein>
<keyword evidence="2" id="KW-0238">DNA-binding</keyword>